<organism evidence="2 3">
    <name type="scientific">Dokdonia donghaensis DSW-1</name>
    <dbReference type="NCBI Taxonomy" id="1300343"/>
    <lineage>
        <taxon>Bacteria</taxon>
        <taxon>Pseudomonadati</taxon>
        <taxon>Bacteroidota</taxon>
        <taxon>Flavobacteriia</taxon>
        <taxon>Flavobacteriales</taxon>
        <taxon>Flavobacteriaceae</taxon>
        <taxon>Dokdonia</taxon>
    </lineage>
</organism>
<keyword evidence="3" id="KW-1185">Reference proteome</keyword>
<dbReference type="Pfam" id="PF01261">
    <property type="entry name" value="AP_endonuc_2"/>
    <property type="match status" value="1"/>
</dbReference>
<dbReference type="InterPro" id="IPR050312">
    <property type="entry name" value="IolE/XylAMocC-like"/>
</dbReference>
<dbReference type="EMBL" id="JSAQ01000001">
    <property type="protein sequence ID" value="KGO06995.1"/>
    <property type="molecule type" value="Genomic_DNA"/>
</dbReference>
<comment type="caution">
    <text evidence="2">The sequence shown here is derived from an EMBL/GenBank/DDBJ whole genome shotgun (WGS) entry which is preliminary data.</text>
</comment>
<name>A0A0A2H2W9_9FLAO</name>
<dbReference type="InterPro" id="IPR036237">
    <property type="entry name" value="Xyl_isomerase-like_sf"/>
</dbReference>
<dbReference type="RefSeq" id="WP_035326380.1">
    <property type="nucleotide sequence ID" value="NZ_CP015125.1"/>
</dbReference>
<feature type="domain" description="Xylose isomerase-like TIM barrel" evidence="1">
    <location>
        <begin position="70"/>
        <end position="318"/>
    </location>
</feature>
<accession>A0A0A2H2W9</accession>
<dbReference type="Proteomes" id="UP000030140">
    <property type="component" value="Unassembled WGS sequence"/>
</dbReference>
<gene>
    <name evidence="2" type="ORF">NV36_09190</name>
</gene>
<dbReference type="Gene3D" id="3.20.20.150">
    <property type="entry name" value="Divalent-metal-dependent TIM barrel enzymes"/>
    <property type="match status" value="1"/>
</dbReference>
<evidence type="ECO:0000259" key="1">
    <source>
        <dbReference type="Pfam" id="PF01261"/>
    </source>
</evidence>
<dbReference type="SUPFAM" id="SSF51658">
    <property type="entry name" value="Xylose isomerase-like"/>
    <property type="match status" value="1"/>
</dbReference>
<dbReference type="PANTHER" id="PTHR12110:SF53">
    <property type="entry name" value="BLR5974 PROTEIN"/>
    <property type="match status" value="1"/>
</dbReference>
<dbReference type="PROSITE" id="PS51257">
    <property type="entry name" value="PROKAR_LIPOPROTEIN"/>
    <property type="match status" value="1"/>
</dbReference>
<dbReference type="PANTHER" id="PTHR12110">
    <property type="entry name" value="HYDROXYPYRUVATE ISOMERASE"/>
    <property type="match status" value="1"/>
</dbReference>
<sequence length="329" mass="36401">MKNYLLGALLCAFVLISCKEEVKKEENSAFAKAEKEVSKENMPSYKHSLAQWSLHKPFQEGTMDPMEFPQIAKDLGFTGVEYVTQLYPSVAEVGTDYKERVMKLAKDLNAKATAAGIDNVLIMVDHAGELADPDPKKLEEAIANHKIWMDAAKLMGAHSVRANLFGELDPVKWHALSVASLKELGAYGKEVGVNVIIENHGGWSSDGEKLVAVMKEVNMETVGVLPDFGNFCVKREGGERWSAPCVLEYDTYKGIEEMMPYAKGVSAKSYNFDENGNETKLDYQRLMQIVADSGFEGYVGTEYEGPLEDPKEGIALTKALVQKSIDKLK</sequence>
<protein>
    <recommendedName>
        <fullName evidence="1">Xylose isomerase-like TIM barrel domain-containing protein</fullName>
    </recommendedName>
</protein>
<dbReference type="InterPro" id="IPR013022">
    <property type="entry name" value="Xyl_isomerase-like_TIM-brl"/>
</dbReference>
<evidence type="ECO:0000313" key="3">
    <source>
        <dbReference type="Proteomes" id="UP000030140"/>
    </source>
</evidence>
<proteinExistence type="predicted"/>
<dbReference type="AlphaFoldDB" id="A0A0A2H2W9"/>
<evidence type="ECO:0000313" key="2">
    <source>
        <dbReference type="EMBL" id="KGO06995.1"/>
    </source>
</evidence>
<reference evidence="2 3" key="1">
    <citation type="submission" date="2014-10" db="EMBL/GenBank/DDBJ databases">
        <title>Draft genome sequence of the proteorhodopsin-containing marine bacterium Dokdonia donghaensis.</title>
        <authorList>
            <person name="Gomez-Consarnau L."/>
            <person name="Gonzalez J.M."/>
            <person name="Riedel T."/>
            <person name="Jaenicke S."/>
            <person name="Wagner-Doebler I."/>
            <person name="Fuhrman J.A."/>
        </authorList>
    </citation>
    <scope>NUCLEOTIDE SEQUENCE [LARGE SCALE GENOMIC DNA]</scope>
    <source>
        <strain evidence="2 3">DSW-1</strain>
    </source>
</reference>